<reference evidence="2" key="1">
    <citation type="submission" date="2021-02" db="EMBL/GenBank/DDBJ databases">
        <authorList>
            <person name="Nowell W R."/>
        </authorList>
    </citation>
    <scope>NUCLEOTIDE SEQUENCE</scope>
</reference>
<sequence>MSSRLHASSMNFLTSMIDISRLVEVKLESFYFGKLNKHLLFEIVTIIGHSTNLSSLIIYNRYCKYELYPFLNDLCSILPRQIKYLRLPINRLNQIEMIMKRCPYLSVIQVAISRSRFSKEVVDWFSENTLDSICRKQNSCDFIWIGKKKTNDIRYNPKRIKLNDD</sequence>
<accession>A0A814XEI3</accession>
<dbReference type="EMBL" id="CAJNOR010001853">
    <property type="protein sequence ID" value="CAF1210081.1"/>
    <property type="molecule type" value="Genomic_DNA"/>
</dbReference>
<keyword evidence="3" id="KW-1185">Reference proteome</keyword>
<dbReference type="Proteomes" id="UP000663852">
    <property type="component" value="Unassembled WGS sequence"/>
</dbReference>
<dbReference type="EMBL" id="CAJNOJ010000135">
    <property type="protein sequence ID" value="CAF1178652.1"/>
    <property type="molecule type" value="Genomic_DNA"/>
</dbReference>
<comment type="caution">
    <text evidence="2">The sequence shown here is derived from an EMBL/GenBank/DDBJ whole genome shotgun (WGS) entry which is preliminary data.</text>
</comment>
<protein>
    <submittedName>
        <fullName evidence="2">Uncharacterized protein</fullName>
    </submittedName>
</protein>
<organism evidence="2 3">
    <name type="scientific">Adineta ricciae</name>
    <name type="common">Rotifer</name>
    <dbReference type="NCBI Taxonomy" id="249248"/>
    <lineage>
        <taxon>Eukaryota</taxon>
        <taxon>Metazoa</taxon>
        <taxon>Spiralia</taxon>
        <taxon>Gnathifera</taxon>
        <taxon>Rotifera</taxon>
        <taxon>Eurotatoria</taxon>
        <taxon>Bdelloidea</taxon>
        <taxon>Adinetida</taxon>
        <taxon>Adinetidae</taxon>
        <taxon>Adineta</taxon>
    </lineage>
</organism>
<dbReference type="AlphaFoldDB" id="A0A814XEI3"/>
<dbReference type="OrthoDB" id="10418644at2759"/>
<evidence type="ECO:0000313" key="1">
    <source>
        <dbReference type="EMBL" id="CAF1178652.1"/>
    </source>
</evidence>
<proteinExistence type="predicted"/>
<gene>
    <name evidence="1" type="ORF">EDS130_LOCUS24116</name>
    <name evidence="2" type="ORF">XAT740_LOCUS24144</name>
</gene>
<evidence type="ECO:0000313" key="3">
    <source>
        <dbReference type="Proteomes" id="UP000663828"/>
    </source>
</evidence>
<evidence type="ECO:0000313" key="2">
    <source>
        <dbReference type="EMBL" id="CAF1210081.1"/>
    </source>
</evidence>
<dbReference type="Proteomes" id="UP000663828">
    <property type="component" value="Unassembled WGS sequence"/>
</dbReference>
<name>A0A814XEI3_ADIRI</name>